<protein>
    <submittedName>
        <fullName evidence="1">Uncharacterized protein</fullName>
    </submittedName>
</protein>
<dbReference type="AlphaFoldDB" id="A0A8T1QAT6"/>
<sequence length="50" mass="6170">MMDDKLNFQQYACYNGSVVWKREEDILRRREDKLREKKTNAHKVEIEQNL</sequence>
<evidence type="ECO:0000313" key="1">
    <source>
        <dbReference type="EMBL" id="KAG6651475.1"/>
    </source>
</evidence>
<name>A0A8T1QAT6_CARIL</name>
<proteinExistence type="predicted"/>
<dbReference type="Proteomes" id="UP000811609">
    <property type="component" value="Chromosome 6"/>
</dbReference>
<reference evidence="1" key="1">
    <citation type="submission" date="2020-12" db="EMBL/GenBank/DDBJ databases">
        <title>WGS assembly of Carya illinoinensis cv. Pawnee.</title>
        <authorList>
            <person name="Platts A."/>
            <person name="Shu S."/>
            <person name="Wright S."/>
            <person name="Barry K."/>
            <person name="Edger P."/>
            <person name="Pires J.C."/>
            <person name="Schmutz J."/>
        </authorList>
    </citation>
    <scope>NUCLEOTIDE SEQUENCE</scope>
    <source>
        <tissue evidence="1">Leaf</tissue>
    </source>
</reference>
<dbReference type="EMBL" id="CM031814">
    <property type="protein sequence ID" value="KAG6651475.1"/>
    <property type="molecule type" value="Genomic_DNA"/>
</dbReference>
<keyword evidence="2" id="KW-1185">Reference proteome</keyword>
<gene>
    <name evidence="1" type="ORF">CIPAW_06G114000</name>
</gene>
<evidence type="ECO:0000313" key="2">
    <source>
        <dbReference type="Proteomes" id="UP000811609"/>
    </source>
</evidence>
<accession>A0A8T1QAT6</accession>
<organism evidence="1 2">
    <name type="scientific">Carya illinoinensis</name>
    <name type="common">Pecan</name>
    <dbReference type="NCBI Taxonomy" id="32201"/>
    <lineage>
        <taxon>Eukaryota</taxon>
        <taxon>Viridiplantae</taxon>
        <taxon>Streptophyta</taxon>
        <taxon>Embryophyta</taxon>
        <taxon>Tracheophyta</taxon>
        <taxon>Spermatophyta</taxon>
        <taxon>Magnoliopsida</taxon>
        <taxon>eudicotyledons</taxon>
        <taxon>Gunneridae</taxon>
        <taxon>Pentapetalae</taxon>
        <taxon>rosids</taxon>
        <taxon>fabids</taxon>
        <taxon>Fagales</taxon>
        <taxon>Juglandaceae</taxon>
        <taxon>Carya</taxon>
    </lineage>
</organism>
<comment type="caution">
    <text evidence="1">The sequence shown here is derived from an EMBL/GenBank/DDBJ whole genome shotgun (WGS) entry which is preliminary data.</text>
</comment>